<evidence type="ECO:0000256" key="1">
    <source>
        <dbReference type="SAM" id="MobiDB-lite"/>
    </source>
</evidence>
<evidence type="ECO:0000256" key="2">
    <source>
        <dbReference type="SAM" id="Phobius"/>
    </source>
</evidence>
<gene>
    <name evidence="3" type="ORF">SMAR0320_LOCUS21236</name>
</gene>
<feature type="transmembrane region" description="Helical" evidence="2">
    <location>
        <begin position="649"/>
        <end position="668"/>
    </location>
</feature>
<dbReference type="EMBL" id="HBGZ01029825">
    <property type="protein sequence ID" value="CAD9627278.1"/>
    <property type="molecule type" value="Transcribed_RNA"/>
</dbReference>
<feature type="transmembrane region" description="Helical" evidence="2">
    <location>
        <begin position="506"/>
        <end position="528"/>
    </location>
</feature>
<reference evidence="3" key="1">
    <citation type="submission" date="2021-01" db="EMBL/GenBank/DDBJ databases">
        <authorList>
            <person name="Corre E."/>
            <person name="Pelletier E."/>
            <person name="Niang G."/>
            <person name="Scheremetjew M."/>
            <person name="Finn R."/>
            <person name="Kale V."/>
            <person name="Holt S."/>
            <person name="Cochrane G."/>
            <person name="Meng A."/>
            <person name="Brown T."/>
            <person name="Cohen L."/>
        </authorList>
    </citation>
    <scope>NUCLEOTIDE SEQUENCE</scope>
    <source>
        <strain evidence="3">SM1012Den-03</strain>
    </source>
</reference>
<name>A0A7S2M7E8_9STRA</name>
<feature type="compositionally biased region" description="Polar residues" evidence="1">
    <location>
        <begin position="54"/>
        <end position="67"/>
    </location>
</feature>
<keyword evidence="2" id="KW-0812">Transmembrane</keyword>
<proteinExistence type="predicted"/>
<feature type="compositionally biased region" description="Gly residues" evidence="1">
    <location>
        <begin position="724"/>
        <end position="736"/>
    </location>
</feature>
<feature type="region of interest" description="Disordered" evidence="1">
    <location>
        <begin position="706"/>
        <end position="752"/>
    </location>
</feature>
<keyword evidence="2" id="KW-1133">Transmembrane helix</keyword>
<dbReference type="AlphaFoldDB" id="A0A7S2M7E8"/>
<keyword evidence="2" id="KW-0472">Membrane</keyword>
<accession>A0A7S2M7E8</accession>
<protein>
    <submittedName>
        <fullName evidence="3">Uncharacterized protein</fullName>
    </submittedName>
</protein>
<feature type="transmembrane region" description="Helical" evidence="2">
    <location>
        <begin position="674"/>
        <end position="695"/>
    </location>
</feature>
<feature type="region of interest" description="Disordered" evidence="1">
    <location>
        <begin position="54"/>
        <end position="90"/>
    </location>
</feature>
<evidence type="ECO:0000313" key="3">
    <source>
        <dbReference type="EMBL" id="CAD9627278.1"/>
    </source>
</evidence>
<organism evidence="3">
    <name type="scientific">Skeletonema marinoi</name>
    <dbReference type="NCBI Taxonomy" id="267567"/>
    <lineage>
        <taxon>Eukaryota</taxon>
        <taxon>Sar</taxon>
        <taxon>Stramenopiles</taxon>
        <taxon>Ochrophyta</taxon>
        <taxon>Bacillariophyta</taxon>
        <taxon>Coscinodiscophyceae</taxon>
        <taxon>Thalassiosirophycidae</taxon>
        <taxon>Thalassiosirales</taxon>
        <taxon>Skeletonemataceae</taxon>
        <taxon>Skeletonema</taxon>
        <taxon>Skeletonema marinoi-dohrnii complex</taxon>
    </lineage>
</organism>
<feature type="compositionally biased region" description="Low complexity" evidence="1">
    <location>
        <begin position="68"/>
        <end position="87"/>
    </location>
</feature>
<sequence>MNSSLSSNAHAASAVDATAAGSNPSDWNIGIGRSATADLKAYDMLQDVLLQSDTNETEPSNLTKDAINSNADTSSTTDASAGTSGSTQVERVGTMGGKFAMLGLLPDTMKYLESEYQTVEGFEDFLQLSSEEVRSSKIEKEDEKFRAIRFNQADRAKLILVGRWAERNLDGHESKWAHFNKKSFNEFVCDEVDDIILDEILKALHLIEHKGLLQDNGVHSPDSFVEKSKYWYEQEIKFTSRQISQIEKFKRWYRHQLDDYLPSDWIVSFRKDSKQEGEIEWRKVLKAIGLKADAIQALEINDICDFATLIHTSEKWRINLPNGEATASPDRSMPVWNEWQEFGLKENDARTIISFRQWHKFYVAGQKDKDDWAAEFSSAQYKRFVQRYIDPNRPEPGWSKSSWKWKLGWWASSDDSLTLSREKKDFRDMLERAAEDGTVTEEVRYRLTKHYDERREKMDIIQEINEGTGDTPFLEERLNQIFKDEAEDQKGSTEESLFFAEEYCQFVFSALVAYIILFIWVILTIDFVDLTIDTEDLSRDNIENAIVENDYKVGVINISFGLVTAVVVQELSEGANDNESSLYNRFLATYKKRLEKSKVIRFENWLRLRSIRHFSSKEGMGLIFGFLFRYVKELIYSAYTWLILNSSRVYIVAWIVFGALSLFVGIVTDVAATHPLYTVGQTWIGIAITIGYSFFGLNSKHGSTFDDGDGDADDEKVKDTDQGTIGGEDGTNGGEGANFIDEECGQPQDTASYPTRLDELQKLTSLLPPVVDVDELKKKLRETEEKLEAAVNSGDYGFDFVTLSKEVVEMKRKLREEDAASASAGSSGNASSS</sequence>